<dbReference type="Gene3D" id="3.10.105.10">
    <property type="entry name" value="Dipeptide-binding Protein, Domain 3"/>
    <property type="match status" value="1"/>
</dbReference>
<keyword evidence="5" id="KW-1133">Transmembrane helix</keyword>
<name>A0A7L4P9H7_9CREN</name>
<dbReference type="PANTHER" id="PTHR30290">
    <property type="entry name" value="PERIPLASMIC BINDING COMPONENT OF ABC TRANSPORTER"/>
    <property type="match status" value="1"/>
</dbReference>
<feature type="domain" description="Solute-binding protein family 5" evidence="6">
    <location>
        <begin position="82"/>
        <end position="299"/>
    </location>
</feature>
<dbReference type="RefSeq" id="WP_179790207.1">
    <property type="nucleotide sequence ID" value="NZ_JAAVJF010000001.1"/>
</dbReference>
<keyword evidence="5" id="KW-0812">Transmembrane</keyword>
<keyword evidence="3" id="KW-0732">Signal</keyword>
<dbReference type="PANTHER" id="PTHR30290:SF9">
    <property type="entry name" value="OLIGOPEPTIDE-BINDING PROTEIN APPA"/>
    <property type="match status" value="1"/>
</dbReference>
<gene>
    <name evidence="7" type="ORF">HC235_00770</name>
</gene>
<evidence type="ECO:0000256" key="2">
    <source>
        <dbReference type="ARBA" id="ARBA00022448"/>
    </source>
</evidence>
<evidence type="ECO:0000256" key="4">
    <source>
        <dbReference type="SAM" id="MobiDB-lite"/>
    </source>
</evidence>
<dbReference type="EMBL" id="JAAVJF010000001">
    <property type="protein sequence ID" value="NYR14526.1"/>
    <property type="molecule type" value="Genomic_DNA"/>
</dbReference>
<evidence type="ECO:0000313" key="7">
    <source>
        <dbReference type="EMBL" id="NYR14526.1"/>
    </source>
</evidence>
<evidence type="ECO:0000256" key="1">
    <source>
        <dbReference type="ARBA" id="ARBA00005695"/>
    </source>
</evidence>
<dbReference type="Pfam" id="PF00496">
    <property type="entry name" value="SBP_bac_5"/>
    <property type="match status" value="2"/>
</dbReference>
<comment type="caution">
    <text evidence="7">The sequence shown here is derived from an EMBL/GenBank/DDBJ whole genome shotgun (WGS) entry which is preliminary data.</text>
</comment>
<keyword evidence="8" id="KW-1185">Reference proteome</keyword>
<feature type="region of interest" description="Disordered" evidence="4">
    <location>
        <begin position="36"/>
        <end position="74"/>
    </location>
</feature>
<evidence type="ECO:0000313" key="8">
    <source>
        <dbReference type="Proteomes" id="UP000554766"/>
    </source>
</evidence>
<organism evidence="7 8">
    <name type="scientific">Pyrobaculum arsenaticum</name>
    <dbReference type="NCBI Taxonomy" id="121277"/>
    <lineage>
        <taxon>Archaea</taxon>
        <taxon>Thermoproteota</taxon>
        <taxon>Thermoprotei</taxon>
        <taxon>Thermoproteales</taxon>
        <taxon>Thermoproteaceae</taxon>
        <taxon>Pyrobaculum</taxon>
    </lineage>
</organism>
<dbReference type="InterPro" id="IPR000914">
    <property type="entry name" value="SBP_5_dom"/>
</dbReference>
<dbReference type="SUPFAM" id="SSF53850">
    <property type="entry name" value="Periplasmic binding protein-like II"/>
    <property type="match status" value="2"/>
</dbReference>
<evidence type="ECO:0000256" key="3">
    <source>
        <dbReference type="ARBA" id="ARBA00022729"/>
    </source>
</evidence>
<dbReference type="Proteomes" id="UP000554766">
    <property type="component" value="Unassembled WGS sequence"/>
</dbReference>
<dbReference type="InterPro" id="IPR039424">
    <property type="entry name" value="SBP_5"/>
</dbReference>
<proteinExistence type="inferred from homology"/>
<comment type="similarity">
    <text evidence="1">Belongs to the bacterial solute-binding protein 5 family.</text>
</comment>
<reference evidence="7 8" key="1">
    <citation type="journal article" date="2020" name="Nat. Commun.">
        <title>The structures of two archaeal type IV pili illuminate evolutionary relationships.</title>
        <authorList>
            <person name="Wang F."/>
            <person name="Baquero D.P."/>
            <person name="Su Z."/>
            <person name="Beltran L.C."/>
            <person name="Prangishvili D."/>
            <person name="Krupovic M."/>
            <person name="Egelman E.H."/>
        </authorList>
    </citation>
    <scope>NUCLEOTIDE SEQUENCE [LARGE SCALE GENOMIC DNA]</scope>
    <source>
        <strain evidence="7 8">2GA</strain>
    </source>
</reference>
<dbReference type="Gene3D" id="3.40.190.10">
    <property type="entry name" value="Periplasmic binding protein-like II"/>
    <property type="match status" value="2"/>
</dbReference>
<dbReference type="GO" id="GO:1904680">
    <property type="term" value="F:peptide transmembrane transporter activity"/>
    <property type="evidence" value="ECO:0007669"/>
    <property type="project" value="TreeGrafter"/>
</dbReference>
<dbReference type="GO" id="GO:0015833">
    <property type="term" value="P:peptide transport"/>
    <property type="evidence" value="ECO:0007669"/>
    <property type="project" value="TreeGrafter"/>
</dbReference>
<protein>
    <submittedName>
        <fullName evidence="7">Peptide transporter</fullName>
    </submittedName>
</protein>
<evidence type="ECO:0000259" key="6">
    <source>
        <dbReference type="Pfam" id="PF00496"/>
    </source>
</evidence>
<evidence type="ECO:0000256" key="5">
    <source>
        <dbReference type="SAM" id="Phobius"/>
    </source>
</evidence>
<keyword evidence="2" id="KW-0813">Transport</keyword>
<dbReference type="AlphaFoldDB" id="A0A7L4P9H7"/>
<feature type="transmembrane region" description="Helical" evidence="5">
    <location>
        <begin position="12"/>
        <end position="31"/>
    </location>
</feature>
<sequence length="741" mass="82221">MSKQKGLSTSSVVALVIVLVLLAAIAIYFAFQQPAPPPPSTTTSTPSPTQTTQTTPSPGPTPTTPTSTPSPTAPPAIKKSFIKNIVYIINNDATARIQLYKTGTADLAAIPLDRLNEVVGTKLGTYQIQLIEDPNLLTLTIEYIVLNAYKAPFNNSLVRQALAYAVPYDIILNKIYANRYARLYGVIPKGLPGYTEYGIVKYTYNLTKARELIKQSGIDPGQYTIVIDYNLGNDQRAQTAAVLANAWGQLGFKVTVEPLNWPTLLSKTEKGDFDVYIIGWLPDYLDPDDYASPLFYGGTKFSELNVKTANTASEISSILSKGTVFDVGDAVVVVGPKGSGASVTVPQGKKIYVVQYVVDMAATKPVAESTGFVDINPAFYRNYDYDALIVAARTYFDPALREALYKAINIASNRDPAIIWLGQGKFFMHQWSWVGGRYYTPLELERYDLLWKAPDAPVAPLGIKDYKTGPDTLTIATIGWPQSFDPAASYESFGWEIFTQIGTTLVVFWRENTEYVVPAGAVAWTHDEDGTTWYFVIRGGMKAYDPWNNKVYDITAVDALFTLWRIARLSLDPSWMITTYFDVNASSVLSEDEFKNVLSNGLVTEYAGKSYTVKSWDELMKVFGYSGPTAGVVKLKLTQPYPAILPILAAPFTMIVPMQYALGDKYEQALADSNNGKNPSAWAKYVIPGEDDATYRLLHEKPISTGPYYVADYQQDSYIVLRYNPYYWNATLWQQLYGFKP</sequence>
<keyword evidence="5" id="KW-0472">Membrane</keyword>
<accession>A0A7L4P9H7</accession>
<feature type="domain" description="Solute-binding protein family 5" evidence="6">
    <location>
        <begin position="516"/>
        <end position="729"/>
    </location>
</feature>
<feature type="compositionally biased region" description="Low complexity" evidence="4">
    <location>
        <begin position="41"/>
        <end position="56"/>
    </location>
</feature>